<organism evidence="2">
    <name type="scientific">Ornithodoros parkeri</name>
    <name type="common">Soft tick</name>
    <name type="synonym">Argasid tick</name>
    <dbReference type="NCBI Taxonomy" id="140564"/>
    <lineage>
        <taxon>Eukaryota</taxon>
        <taxon>Metazoa</taxon>
        <taxon>Ecdysozoa</taxon>
        <taxon>Arthropoda</taxon>
        <taxon>Chelicerata</taxon>
        <taxon>Arachnida</taxon>
        <taxon>Acari</taxon>
        <taxon>Parasitiformes</taxon>
        <taxon>Ixodida</taxon>
        <taxon>Ixodoidea</taxon>
        <taxon>Argasidae</taxon>
        <taxon>Ornithodorinae</taxon>
        <taxon>Ornithodoros</taxon>
    </lineage>
</organism>
<keyword evidence="1" id="KW-0812">Transmembrane</keyword>
<dbReference type="AlphaFoldDB" id="A0A3G2K004"/>
<dbReference type="GeneID" id="38339277"/>
<evidence type="ECO:0000313" key="2">
    <source>
        <dbReference type="EMBL" id="AYN50627.1"/>
    </source>
</evidence>
<keyword evidence="1" id="KW-1133">Transmembrane helix</keyword>
<dbReference type="CTD" id="4509"/>
<sequence>MPQLFPMNWNTLTFLFLCVMLNLAIFMYFSFNIKTLKTTIKKNIFEKEWKW</sequence>
<gene>
    <name evidence="2" type="primary">ATP8</name>
</gene>
<evidence type="ECO:0000256" key="1">
    <source>
        <dbReference type="SAM" id="Phobius"/>
    </source>
</evidence>
<dbReference type="EMBL" id="MF818029">
    <property type="protein sequence ID" value="AYN50627.1"/>
    <property type="molecule type" value="Genomic_DNA"/>
</dbReference>
<keyword evidence="1" id="KW-0472">Membrane</keyword>
<name>A0A3G2K004_ORNPR</name>
<reference evidence="2" key="1">
    <citation type="journal article" date="2019" name="Ticks Tick Borne Dis.">
        <title>Argasid and ixodid systematics: Implications for soft tick evolution and systematics, with a new argasid species list.</title>
        <authorList>
            <person name="Mans B.J."/>
            <person name="Featherston J."/>
            <person name="Kvas M."/>
            <person name="Pillay K.A."/>
            <person name="de Klerk D.G."/>
            <person name="Pienaar R."/>
            <person name="de Castro M.H."/>
            <person name="Schwan T.G."/>
            <person name="Lopez J.E."/>
            <person name="Teel P."/>
            <person name="Perez de Leon A.A."/>
            <person name="Sonenshine D.E."/>
            <person name="Egekwu N.I."/>
            <person name="Bakkes D.K."/>
            <person name="Heyne H."/>
            <person name="Kanduma E.G."/>
            <person name="Nyangiwe N."/>
            <person name="Bouattour A."/>
            <person name="Latif A.A."/>
        </authorList>
    </citation>
    <scope>NUCLEOTIDE SEQUENCE</scope>
    <source>
        <strain evidence="2">SLO</strain>
    </source>
</reference>
<dbReference type="RefSeq" id="YP_009536349.1">
    <property type="nucleotide sequence ID" value="NC_039831.1"/>
</dbReference>
<geneLocation type="mitochondrion" evidence="2"/>
<proteinExistence type="predicted"/>
<accession>A0A3G2K004</accession>
<keyword evidence="2" id="KW-0496">Mitochondrion</keyword>
<protein>
    <submittedName>
        <fullName evidence="2">ATP synthase F0 subunit 8</fullName>
    </submittedName>
</protein>
<feature type="transmembrane region" description="Helical" evidence="1">
    <location>
        <begin position="12"/>
        <end position="31"/>
    </location>
</feature>